<proteinExistence type="predicted"/>
<feature type="compositionally biased region" description="Acidic residues" evidence="2">
    <location>
        <begin position="169"/>
        <end position="178"/>
    </location>
</feature>
<feature type="transmembrane region" description="Helical" evidence="3">
    <location>
        <begin position="309"/>
        <end position="328"/>
    </location>
</feature>
<feature type="compositionally biased region" description="Low complexity" evidence="2">
    <location>
        <begin position="398"/>
        <end position="407"/>
    </location>
</feature>
<evidence type="ECO:0000256" key="1">
    <source>
        <dbReference type="SAM" id="Coils"/>
    </source>
</evidence>
<dbReference type="InterPro" id="IPR010640">
    <property type="entry name" value="Low_temperature_requirement_A"/>
</dbReference>
<feature type="region of interest" description="Disordered" evidence="2">
    <location>
        <begin position="393"/>
        <end position="420"/>
    </location>
</feature>
<feature type="transmembrane region" description="Helical" evidence="3">
    <location>
        <begin position="428"/>
        <end position="450"/>
    </location>
</feature>
<keyword evidence="3" id="KW-0812">Transmembrane</keyword>
<accession>A0AAE0K7V8</accession>
<feature type="transmembrane region" description="Helical" evidence="3">
    <location>
        <begin position="517"/>
        <end position="541"/>
    </location>
</feature>
<evidence type="ECO:0000256" key="2">
    <source>
        <dbReference type="SAM" id="MobiDB-lite"/>
    </source>
</evidence>
<organism evidence="4 5">
    <name type="scientific">Lasiosphaeria ovina</name>
    <dbReference type="NCBI Taxonomy" id="92902"/>
    <lineage>
        <taxon>Eukaryota</taxon>
        <taxon>Fungi</taxon>
        <taxon>Dikarya</taxon>
        <taxon>Ascomycota</taxon>
        <taxon>Pezizomycotina</taxon>
        <taxon>Sordariomycetes</taxon>
        <taxon>Sordariomycetidae</taxon>
        <taxon>Sordariales</taxon>
        <taxon>Lasiosphaeriaceae</taxon>
        <taxon>Lasiosphaeria</taxon>
    </lineage>
</organism>
<feature type="transmembrane region" description="Helical" evidence="3">
    <location>
        <begin position="615"/>
        <end position="635"/>
    </location>
</feature>
<feature type="transmembrane region" description="Helical" evidence="3">
    <location>
        <begin position="562"/>
        <end position="581"/>
    </location>
</feature>
<dbReference type="Pfam" id="PF06772">
    <property type="entry name" value="LtrA"/>
    <property type="match status" value="1"/>
</dbReference>
<feature type="region of interest" description="Disordered" evidence="2">
    <location>
        <begin position="169"/>
        <end position="213"/>
    </location>
</feature>
<reference evidence="4" key="2">
    <citation type="submission" date="2023-06" db="EMBL/GenBank/DDBJ databases">
        <authorList>
            <consortium name="Lawrence Berkeley National Laboratory"/>
            <person name="Haridas S."/>
            <person name="Hensen N."/>
            <person name="Bonometti L."/>
            <person name="Westerberg I."/>
            <person name="Brannstrom I.O."/>
            <person name="Guillou S."/>
            <person name="Cros-Aarteil S."/>
            <person name="Calhoun S."/>
            <person name="Kuo A."/>
            <person name="Mondo S."/>
            <person name="Pangilinan J."/>
            <person name="Riley R."/>
            <person name="Labutti K."/>
            <person name="Andreopoulos B."/>
            <person name="Lipzen A."/>
            <person name="Chen C."/>
            <person name="Yanf M."/>
            <person name="Daum C."/>
            <person name="Ng V."/>
            <person name="Clum A."/>
            <person name="Steindorff A."/>
            <person name="Ohm R."/>
            <person name="Martin F."/>
            <person name="Silar P."/>
            <person name="Natvig D."/>
            <person name="Lalanne C."/>
            <person name="Gautier V."/>
            <person name="Ament-Velasquez S.L."/>
            <person name="Kruys A."/>
            <person name="Hutchinson M.I."/>
            <person name="Powell A.J."/>
            <person name="Barry K."/>
            <person name="Miller A.N."/>
            <person name="Grigoriev I.V."/>
            <person name="Debuchy R."/>
            <person name="Gladieux P."/>
            <person name="Thoren M.H."/>
            <person name="Johannesson H."/>
        </authorList>
    </citation>
    <scope>NUCLEOTIDE SEQUENCE</scope>
    <source>
        <strain evidence="4">CBS 958.72</strain>
    </source>
</reference>
<evidence type="ECO:0000256" key="3">
    <source>
        <dbReference type="SAM" id="Phobius"/>
    </source>
</evidence>
<evidence type="ECO:0000313" key="4">
    <source>
        <dbReference type="EMBL" id="KAK3371738.1"/>
    </source>
</evidence>
<feature type="coiled-coil region" evidence="1">
    <location>
        <begin position="118"/>
        <end position="145"/>
    </location>
</feature>
<feature type="transmembrane region" description="Helical" evidence="3">
    <location>
        <begin position="492"/>
        <end position="511"/>
    </location>
</feature>
<dbReference type="AlphaFoldDB" id="A0AAE0K7V8"/>
<comment type="caution">
    <text evidence="4">The sequence shown here is derived from an EMBL/GenBank/DDBJ whole genome shotgun (WGS) entry which is preliminary data.</text>
</comment>
<feature type="transmembrane region" description="Helical" evidence="3">
    <location>
        <begin position="368"/>
        <end position="389"/>
    </location>
</feature>
<dbReference type="Proteomes" id="UP001287356">
    <property type="component" value="Unassembled WGS sequence"/>
</dbReference>
<gene>
    <name evidence="4" type="ORF">B0T24DRAFT_335496</name>
</gene>
<evidence type="ECO:0000313" key="5">
    <source>
        <dbReference type="Proteomes" id="UP001287356"/>
    </source>
</evidence>
<sequence length="750" mass="80915">MRRNNNAGGAPRRRPTEFRLPDGRKVVVARLPEDAETLRRRYSSTAPNNNNNNNKESTPAAAAAAAAADEEAAAADNNEEEQIDVEVVLHGSDEHRRLLREAQAHHAARRAELRARFGAAAVDELDSARAELDALERQLDRLQVDVSVRVGNASFSRFGFDAKLRMYDDDDDRDDGDGEGSGGSDGYSVPVSRSPSFAAGDSDGTPGGGGGGGGDTIKLFKRPVVKQYFHGGLLWRAANQTEVMSFELFFDLLYVGIIAINGDHAAEEANGHELLRFAVTFAMSWKIWSDVQQLVSWFETNDVAQRVEMLVLIACLLGQTTNMLQAFAPDPAEDTFTQLVGFYLAARLFSAAYCALTAYLVPLVRGMMAAQVAGVLVGAALWIASVHVYTQGQGQGQGQTEQQPPDGGESHGDESPHGGDAEFPRQRVGLVFAALAVDLVLSSAAPVWFFTWARKRTAAREEDTPPLARRINRFFEFFPAINIEHRVERTNAFVTLVLGYSVVGVVFQNAAGGDSSAVLNAFLGKAVLGLVQAYVFNWLYFEVDGGGLRTHAIRRSVVSASLWQYSHLAFIMAYILAAAALSKLVVVADCANAPLDALTEFYQERSAPSVSLGLRLYYCVGLGTALLAMGAISLSHEHRGPATGGARCRLPKWARLANRGAVCVVFFCLSAATGLDSLGLVATTTGLSAWTLLFELWAKSCPSDSLFVGGCTEYTARCGRRTLHEATRSDGKVDIAGLGRAEKTAVLDHV</sequence>
<feature type="transmembrane region" description="Helical" evidence="3">
    <location>
        <begin position="340"/>
        <end position="361"/>
    </location>
</feature>
<dbReference type="EMBL" id="JAULSN010000005">
    <property type="protein sequence ID" value="KAK3371738.1"/>
    <property type="molecule type" value="Genomic_DNA"/>
</dbReference>
<name>A0AAE0K7V8_9PEZI</name>
<evidence type="ECO:0008006" key="6">
    <source>
        <dbReference type="Google" id="ProtNLM"/>
    </source>
</evidence>
<keyword evidence="1" id="KW-0175">Coiled coil</keyword>
<keyword evidence="3" id="KW-0472">Membrane</keyword>
<feature type="compositionally biased region" description="Low complexity" evidence="2">
    <location>
        <begin position="1"/>
        <end position="10"/>
    </location>
</feature>
<dbReference type="PANTHER" id="PTHR36840">
    <property type="entry name" value="BLL5714 PROTEIN"/>
    <property type="match status" value="1"/>
</dbReference>
<keyword evidence="3" id="KW-1133">Transmembrane helix</keyword>
<feature type="compositionally biased region" description="Basic and acidic residues" evidence="2">
    <location>
        <begin position="14"/>
        <end position="39"/>
    </location>
</feature>
<dbReference type="PANTHER" id="PTHR36840:SF1">
    <property type="entry name" value="BLL5714 PROTEIN"/>
    <property type="match status" value="1"/>
</dbReference>
<keyword evidence="5" id="KW-1185">Reference proteome</keyword>
<feature type="compositionally biased region" description="Low complexity" evidence="2">
    <location>
        <begin position="48"/>
        <end position="67"/>
    </location>
</feature>
<feature type="compositionally biased region" description="Basic and acidic residues" evidence="2">
    <location>
        <begin position="408"/>
        <end position="420"/>
    </location>
</feature>
<reference evidence="4" key="1">
    <citation type="journal article" date="2023" name="Mol. Phylogenet. Evol.">
        <title>Genome-scale phylogeny and comparative genomics of the fungal order Sordariales.</title>
        <authorList>
            <person name="Hensen N."/>
            <person name="Bonometti L."/>
            <person name="Westerberg I."/>
            <person name="Brannstrom I.O."/>
            <person name="Guillou S."/>
            <person name="Cros-Aarteil S."/>
            <person name="Calhoun S."/>
            <person name="Haridas S."/>
            <person name="Kuo A."/>
            <person name="Mondo S."/>
            <person name="Pangilinan J."/>
            <person name="Riley R."/>
            <person name="LaButti K."/>
            <person name="Andreopoulos B."/>
            <person name="Lipzen A."/>
            <person name="Chen C."/>
            <person name="Yan M."/>
            <person name="Daum C."/>
            <person name="Ng V."/>
            <person name="Clum A."/>
            <person name="Steindorff A."/>
            <person name="Ohm R.A."/>
            <person name="Martin F."/>
            <person name="Silar P."/>
            <person name="Natvig D.O."/>
            <person name="Lalanne C."/>
            <person name="Gautier V."/>
            <person name="Ament-Velasquez S.L."/>
            <person name="Kruys A."/>
            <person name="Hutchinson M.I."/>
            <person name="Powell A.J."/>
            <person name="Barry K."/>
            <person name="Miller A.N."/>
            <person name="Grigoriev I.V."/>
            <person name="Debuchy R."/>
            <person name="Gladieux P."/>
            <person name="Hiltunen Thoren M."/>
            <person name="Johannesson H."/>
        </authorList>
    </citation>
    <scope>NUCLEOTIDE SEQUENCE</scope>
    <source>
        <strain evidence="4">CBS 958.72</strain>
    </source>
</reference>
<protein>
    <recommendedName>
        <fullName evidence="6">Low temperature requirement A</fullName>
    </recommendedName>
</protein>
<feature type="region of interest" description="Disordered" evidence="2">
    <location>
        <begin position="1"/>
        <end position="69"/>
    </location>
</feature>